<evidence type="ECO:0000256" key="1">
    <source>
        <dbReference type="ARBA" id="ARBA00001971"/>
    </source>
</evidence>
<dbReference type="InParanoid" id="A0A194XFV0"/>
<dbReference type="GO" id="GO:0016705">
    <property type="term" value="F:oxidoreductase activity, acting on paired donors, with incorporation or reduction of molecular oxygen"/>
    <property type="evidence" value="ECO:0007669"/>
    <property type="project" value="InterPro"/>
</dbReference>
<dbReference type="Pfam" id="PF00067">
    <property type="entry name" value="p450"/>
    <property type="match status" value="1"/>
</dbReference>
<dbReference type="PRINTS" id="PR00463">
    <property type="entry name" value="EP450I"/>
</dbReference>
<evidence type="ECO:0000313" key="14">
    <source>
        <dbReference type="EMBL" id="KUJ19048.1"/>
    </source>
</evidence>
<dbReference type="GeneID" id="28821459"/>
<dbReference type="FunFam" id="1.10.630.10:FF:000063">
    <property type="entry name" value="Cytochrome P450 monooxygenase"/>
    <property type="match status" value="1"/>
</dbReference>
<keyword evidence="10 14" id="KW-0503">Monooxygenase</keyword>
<dbReference type="GO" id="GO:0016020">
    <property type="term" value="C:membrane"/>
    <property type="evidence" value="ECO:0007669"/>
    <property type="project" value="UniProtKB-SubCell"/>
</dbReference>
<evidence type="ECO:0000256" key="5">
    <source>
        <dbReference type="ARBA" id="ARBA00022692"/>
    </source>
</evidence>
<dbReference type="InterPro" id="IPR050121">
    <property type="entry name" value="Cytochrome_P450_monoxygenase"/>
</dbReference>
<dbReference type="GO" id="GO:0004497">
    <property type="term" value="F:monooxygenase activity"/>
    <property type="evidence" value="ECO:0007669"/>
    <property type="project" value="UniProtKB-KW"/>
</dbReference>
<protein>
    <submittedName>
        <fullName evidence="14">Cytochrome P450 monooxygenase-like protein</fullName>
    </submittedName>
</protein>
<dbReference type="PRINTS" id="PR00385">
    <property type="entry name" value="P450"/>
</dbReference>
<dbReference type="PANTHER" id="PTHR24305:SF187">
    <property type="entry name" value="P450, PUTATIVE (EUROFUNG)-RELATED"/>
    <property type="match status" value="1"/>
</dbReference>
<evidence type="ECO:0000256" key="4">
    <source>
        <dbReference type="ARBA" id="ARBA00022617"/>
    </source>
</evidence>
<dbReference type="Proteomes" id="UP000070700">
    <property type="component" value="Unassembled WGS sequence"/>
</dbReference>
<dbReference type="InterPro" id="IPR036396">
    <property type="entry name" value="Cyt_P450_sf"/>
</dbReference>
<feature type="transmembrane region" description="Helical" evidence="13">
    <location>
        <begin position="38"/>
        <end position="57"/>
    </location>
</feature>
<evidence type="ECO:0000256" key="7">
    <source>
        <dbReference type="ARBA" id="ARBA00022989"/>
    </source>
</evidence>
<evidence type="ECO:0000256" key="6">
    <source>
        <dbReference type="ARBA" id="ARBA00022723"/>
    </source>
</evidence>
<dbReference type="GO" id="GO:0005506">
    <property type="term" value="F:iron ion binding"/>
    <property type="evidence" value="ECO:0007669"/>
    <property type="project" value="InterPro"/>
</dbReference>
<evidence type="ECO:0000256" key="11">
    <source>
        <dbReference type="ARBA" id="ARBA00023136"/>
    </source>
</evidence>
<keyword evidence="8" id="KW-0560">Oxidoreductase</keyword>
<dbReference type="GO" id="GO:1902181">
    <property type="term" value="P:verruculogen biosynthetic process"/>
    <property type="evidence" value="ECO:0007669"/>
    <property type="project" value="UniProtKB-ARBA"/>
</dbReference>
<feature type="binding site" description="axial binding residue" evidence="12">
    <location>
        <position position="486"/>
    </location>
    <ligand>
        <name>heme</name>
        <dbReference type="ChEBI" id="CHEBI:30413"/>
    </ligand>
    <ligandPart>
        <name>Fe</name>
        <dbReference type="ChEBI" id="CHEBI:18248"/>
    </ligandPart>
</feature>
<evidence type="ECO:0000256" key="13">
    <source>
        <dbReference type="SAM" id="Phobius"/>
    </source>
</evidence>
<dbReference type="InterPro" id="IPR001128">
    <property type="entry name" value="Cyt_P450"/>
</dbReference>
<evidence type="ECO:0000256" key="9">
    <source>
        <dbReference type="ARBA" id="ARBA00023004"/>
    </source>
</evidence>
<keyword evidence="11 13" id="KW-0472">Membrane</keyword>
<dbReference type="RefSeq" id="XP_018073403.1">
    <property type="nucleotide sequence ID" value="XM_018211733.1"/>
</dbReference>
<sequence length="543" mass="61462">MDVVPDLPRWAALSAGSGVLSHLLYFIRGEHHKQVVRLAQLTFLIPTILFVALIRFGKFNIAEASLTTLTLAASYLFSLWASMLIYRAFFHRLGSIPGPPLAKLSKFWHVAQLGNYDNYKRLDRWHNEYGDFVRIGPGELSVVDPDAVEAIMGARSACTKAPWYDGGDPLVSMHQCRDRAQHDKRRRVWDRGFSMKALDAYEPKVKEFAKLLIDRIKSFGGKPLNASLWFNYYSFDVMGQLAFGRPFDMLKTGEKHFAIKLLAEGQRPIGIFSPMPWLIMLFTRIPGLGSAYQRWVSWCEEQAEKRKQMEVKDRDIMSWLLEAEPMDPDPVRDHMWLVGDSRLVIVAGSDTTAATLTHLFYHIAREPAHADKLREELEPLIQPDGSFDTKDLGNAEYLNGMINEALRLHPPVPSGLSRLTPPEGITIGETRIPGDTIVAVPLWTMGRSPKAWARPNEFIPERWYSKPELIYNKTAFAPFSVGRYGCIGKNLALIELRTVTALLITQFNVSFAPGEDGSTLLDKTEDYFTVGLGDLMLQFTLRK</sequence>
<dbReference type="EMBL" id="KQ947411">
    <property type="protein sequence ID" value="KUJ19048.1"/>
    <property type="molecule type" value="Genomic_DNA"/>
</dbReference>
<feature type="transmembrane region" description="Helical" evidence="13">
    <location>
        <begin position="69"/>
        <end position="89"/>
    </location>
</feature>
<evidence type="ECO:0000256" key="12">
    <source>
        <dbReference type="PIRSR" id="PIRSR602401-1"/>
    </source>
</evidence>
<evidence type="ECO:0000256" key="10">
    <source>
        <dbReference type="ARBA" id="ARBA00023033"/>
    </source>
</evidence>
<proteinExistence type="inferred from homology"/>
<evidence type="ECO:0000256" key="3">
    <source>
        <dbReference type="ARBA" id="ARBA00010617"/>
    </source>
</evidence>
<evidence type="ECO:0000256" key="8">
    <source>
        <dbReference type="ARBA" id="ARBA00023002"/>
    </source>
</evidence>
<dbReference type="InterPro" id="IPR002401">
    <property type="entry name" value="Cyt_P450_E_grp-I"/>
</dbReference>
<name>A0A194XFV0_MOLSC</name>
<organism evidence="14 15">
    <name type="scientific">Mollisia scopiformis</name>
    <name type="common">Conifer needle endophyte fungus</name>
    <name type="synonym">Phialocephala scopiformis</name>
    <dbReference type="NCBI Taxonomy" id="149040"/>
    <lineage>
        <taxon>Eukaryota</taxon>
        <taxon>Fungi</taxon>
        <taxon>Dikarya</taxon>
        <taxon>Ascomycota</taxon>
        <taxon>Pezizomycotina</taxon>
        <taxon>Leotiomycetes</taxon>
        <taxon>Helotiales</taxon>
        <taxon>Mollisiaceae</taxon>
        <taxon>Mollisia</taxon>
    </lineage>
</organism>
<evidence type="ECO:0000256" key="2">
    <source>
        <dbReference type="ARBA" id="ARBA00004370"/>
    </source>
</evidence>
<dbReference type="OrthoDB" id="6692864at2759"/>
<dbReference type="AlphaFoldDB" id="A0A194XFV0"/>
<dbReference type="Gene3D" id="1.10.630.10">
    <property type="entry name" value="Cytochrome P450"/>
    <property type="match status" value="1"/>
</dbReference>
<reference evidence="14 15" key="1">
    <citation type="submission" date="2015-10" db="EMBL/GenBank/DDBJ databases">
        <title>Full genome of DAOMC 229536 Phialocephala scopiformis, a fungal endophyte of spruce producing the potent anti-insectan compound rugulosin.</title>
        <authorList>
            <consortium name="DOE Joint Genome Institute"/>
            <person name="Walker A.K."/>
            <person name="Frasz S.L."/>
            <person name="Seifert K.A."/>
            <person name="Miller J.D."/>
            <person name="Mondo S.J."/>
            <person name="Labutti K."/>
            <person name="Lipzen A."/>
            <person name="Dockter R."/>
            <person name="Kennedy M."/>
            <person name="Grigoriev I.V."/>
            <person name="Spatafora J.W."/>
        </authorList>
    </citation>
    <scope>NUCLEOTIDE SEQUENCE [LARGE SCALE GENOMIC DNA]</scope>
    <source>
        <strain evidence="14 15">CBS 120377</strain>
    </source>
</reference>
<dbReference type="SUPFAM" id="SSF48264">
    <property type="entry name" value="Cytochrome P450"/>
    <property type="match status" value="1"/>
</dbReference>
<keyword evidence="6 12" id="KW-0479">Metal-binding</keyword>
<dbReference type="PANTHER" id="PTHR24305">
    <property type="entry name" value="CYTOCHROME P450"/>
    <property type="match status" value="1"/>
</dbReference>
<evidence type="ECO:0000313" key="15">
    <source>
        <dbReference type="Proteomes" id="UP000070700"/>
    </source>
</evidence>
<accession>A0A194XFV0</accession>
<keyword evidence="5 13" id="KW-0812">Transmembrane</keyword>
<comment type="cofactor">
    <cofactor evidence="1 12">
        <name>heme</name>
        <dbReference type="ChEBI" id="CHEBI:30413"/>
    </cofactor>
</comment>
<comment type="subcellular location">
    <subcellularLocation>
        <location evidence="2">Membrane</location>
    </subcellularLocation>
</comment>
<keyword evidence="9 12" id="KW-0408">Iron</keyword>
<keyword evidence="4 12" id="KW-0349">Heme</keyword>
<dbReference type="KEGG" id="psco:LY89DRAFT_641885"/>
<gene>
    <name evidence="14" type="ORF">LY89DRAFT_641885</name>
</gene>
<dbReference type="CDD" id="cd11061">
    <property type="entry name" value="CYP67-like"/>
    <property type="match status" value="1"/>
</dbReference>
<keyword evidence="7 13" id="KW-1133">Transmembrane helix</keyword>
<comment type="similarity">
    <text evidence="3">Belongs to the cytochrome P450 family.</text>
</comment>
<dbReference type="GO" id="GO:0020037">
    <property type="term" value="F:heme binding"/>
    <property type="evidence" value="ECO:0007669"/>
    <property type="project" value="InterPro"/>
</dbReference>
<keyword evidence="15" id="KW-1185">Reference proteome</keyword>